<reference evidence="2 3" key="1">
    <citation type="submission" date="2011-05" db="EMBL/GenBank/DDBJ databases">
        <title>Whole genome sequence of Microlunatus phosphovorus NM-1.</title>
        <authorList>
            <person name="Hosoyama A."/>
            <person name="Sasaki K."/>
            <person name="Harada T."/>
            <person name="Igarashi R."/>
            <person name="Kawakoshi A."/>
            <person name="Sasagawa M."/>
            <person name="Fukada J."/>
            <person name="Nakamura S."/>
            <person name="Katano Y."/>
            <person name="Hanada S."/>
            <person name="Kamagata Y."/>
            <person name="Nakamura N."/>
            <person name="Yamazaki S."/>
            <person name="Fujita N."/>
        </authorList>
    </citation>
    <scope>NUCLEOTIDE SEQUENCE [LARGE SCALE GENOMIC DNA]</scope>
    <source>
        <strain evidence="3">ATCC 700054 / DSM 10555 / JCM 9379 / NBRC 101784 / NCIMB 13414 / VKM Ac-1990 / NM-1</strain>
    </source>
</reference>
<dbReference type="HOGENOM" id="CLU_114908_1_0_11"/>
<evidence type="ECO:0000313" key="2">
    <source>
        <dbReference type="EMBL" id="BAK34921.1"/>
    </source>
</evidence>
<feature type="transmembrane region" description="Helical" evidence="1">
    <location>
        <begin position="31"/>
        <end position="53"/>
    </location>
</feature>
<keyword evidence="3" id="KW-1185">Reference proteome</keyword>
<keyword evidence="1" id="KW-1133">Transmembrane helix</keyword>
<dbReference type="KEGG" id="mph:MLP_19070"/>
<evidence type="ECO:0000313" key="3">
    <source>
        <dbReference type="Proteomes" id="UP000007947"/>
    </source>
</evidence>
<dbReference type="eggNOG" id="ENOG50342E1">
    <property type="taxonomic scope" value="Bacteria"/>
</dbReference>
<keyword evidence="1" id="KW-0472">Membrane</keyword>
<gene>
    <name evidence="2" type="ordered locus">MLP_19070</name>
</gene>
<organism evidence="2 3">
    <name type="scientific">Microlunatus phosphovorus (strain ATCC 700054 / DSM 10555 / JCM 9379 / NBRC 101784 / NCIMB 13414 / VKM Ac-1990 / NM-1)</name>
    <dbReference type="NCBI Taxonomy" id="1032480"/>
    <lineage>
        <taxon>Bacteria</taxon>
        <taxon>Bacillati</taxon>
        <taxon>Actinomycetota</taxon>
        <taxon>Actinomycetes</taxon>
        <taxon>Propionibacteriales</taxon>
        <taxon>Propionibacteriaceae</taxon>
        <taxon>Microlunatus</taxon>
    </lineage>
</organism>
<feature type="transmembrane region" description="Helical" evidence="1">
    <location>
        <begin position="65"/>
        <end position="84"/>
    </location>
</feature>
<dbReference type="STRING" id="1032480.MLP_19070"/>
<evidence type="ECO:0000256" key="1">
    <source>
        <dbReference type="SAM" id="Phobius"/>
    </source>
</evidence>
<proteinExistence type="predicted"/>
<dbReference type="Proteomes" id="UP000007947">
    <property type="component" value="Chromosome"/>
</dbReference>
<sequence>MLLAGFLVVSAVMEAALIVLSATKWAIDSTVWTRCSLVLGSSIVLLLFAVRAARGSRRSWLRVRILTPIVVTAVVVVVSIPGFLPDWVRLEQGLCGALVLGAAILVNLPRTRAHFPGTE</sequence>
<feature type="transmembrane region" description="Helical" evidence="1">
    <location>
        <begin position="90"/>
        <end position="108"/>
    </location>
</feature>
<dbReference type="EMBL" id="AP012204">
    <property type="protein sequence ID" value="BAK34921.1"/>
    <property type="molecule type" value="Genomic_DNA"/>
</dbReference>
<name>F5XT49_MICPN</name>
<accession>F5XT49</accession>
<keyword evidence="1" id="KW-0812">Transmembrane</keyword>
<protein>
    <submittedName>
        <fullName evidence="2">Uncharacterized protein</fullName>
    </submittedName>
</protein>
<dbReference type="AlphaFoldDB" id="F5XT49"/>